<sequence>FITENRTYTVRRKKRHSLNLNIWQMLKKETLALLLEQDSAKKRSLNKIIFGRKEHFIS</sequence>
<organism evidence="1 2">
    <name type="scientific">Austropuccinia psidii MF-1</name>
    <dbReference type="NCBI Taxonomy" id="1389203"/>
    <lineage>
        <taxon>Eukaryota</taxon>
        <taxon>Fungi</taxon>
        <taxon>Dikarya</taxon>
        <taxon>Basidiomycota</taxon>
        <taxon>Pucciniomycotina</taxon>
        <taxon>Pucciniomycetes</taxon>
        <taxon>Pucciniales</taxon>
        <taxon>Sphaerophragmiaceae</taxon>
        <taxon>Austropuccinia</taxon>
    </lineage>
</organism>
<feature type="non-terminal residue" evidence="1">
    <location>
        <position position="1"/>
    </location>
</feature>
<accession>A0A9Q3HB31</accession>
<reference evidence="1" key="1">
    <citation type="submission" date="2021-03" db="EMBL/GenBank/DDBJ databases">
        <title>Draft genome sequence of rust myrtle Austropuccinia psidii MF-1, a brazilian biotype.</title>
        <authorList>
            <person name="Quecine M.C."/>
            <person name="Pachon D.M.R."/>
            <person name="Bonatelli M.L."/>
            <person name="Correr F.H."/>
            <person name="Franceschini L.M."/>
            <person name="Leite T.F."/>
            <person name="Margarido G.R.A."/>
            <person name="Almeida C.A."/>
            <person name="Ferrarezi J.A."/>
            <person name="Labate C.A."/>
        </authorList>
    </citation>
    <scope>NUCLEOTIDE SEQUENCE</scope>
    <source>
        <strain evidence="1">MF-1</strain>
    </source>
</reference>
<keyword evidence="2" id="KW-1185">Reference proteome</keyword>
<evidence type="ECO:0000313" key="1">
    <source>
        <dbReference type="EMBL" id="MBW0498803.1"/>
    </source>
</evidence>
<dbReference type="AlphaFoldDB" id="A0A9Q3HB31"/>
<comment type="caution">
    <text evidence="1">The sequence shown here is derived from an EMBL/GenBank/DDBJ whole genome shotgun (WGS) entry which is preliminary data.</text>
</comment>
<feature type="non-terminal residue" evidence="1">
    <location>
        <position position="58"/>
    </location>
</feature>
<dbReference type="Proteomes" id="UP000765509">
    <property type="component" value="Unassembled WGS sequence"/>
</dbReference>
<dbReference type="EMBL" id="AVOT02014908">
    <property type="protein sequence ID" value="MBW0498803.1"/>
    <property type="molecule type" value="Genomic_DNA"/>
</dbReference>
<gene>
    <name evidence="1" type="ORF">O181_038518</name>
</gene>
<evidence type="ECO:0000313" key="2">
    <source>
        <dbReference type="Proteomes" id="UP000765509"/>
    </source>
</evidence>
<protein>
    <submittedName>
        <fullName evidence="1">Uncharacterized protein</fullName>
    </submittedName>
</protein>
<proteinExistence type="predicted"/>
<name>A0A9Q3HB31_9BASI</name>